<dbReference type="EMBL" id="JATAAI010000005">
    <property type="protein sequence ID" value="KAK1745618.1"/>
    <property type="molecule type" value="Genomic_DNA"/>
</dbReference>
<dbReference type="Pfam" id="PF00498">
    <property type="entry name" value="FHA"/>
    <property type="match status" value="1"/>
</dbReference>
<gene>
    <name evidence="3" type="ORF">QTG54_003542</name>
</gene>
<dbReference type="SUPFAM" id="SSF49879">
    <property type="entry name" value="SMAD/FHA domain"/>
    <property type="match status" value="1"/>
</dbReference>
<evidence type="ECO:0000259" key="2">
    <source>
        <dbReference type="PROSITE" id="PS50006"/>
    </source>
</evidence>
<evidence type="ECO:0000313" key="4">
    <source>
        <dbReference type="Proteomes" id="UP001224775"/>
    </source>
</evidence>
<evidence type="ECO:0000313" key="3">
    <source>
        <dbReference type="EMBL" id="KAK1745618.1"/>
    </source>
</evidence>
<feature type="compositionally biased region" description="Low complexity" evidence="1">
    <location>
        <begin position="33"/>
        <end position="42"/>
    </location>
</feature>
<dbReference type="InterPro" id="IPR008984">
    <property type="entry name" value="SMAD_FHA_dom_sf"/>
</dbReference>
<feature type="compositionally biased region" description="Low complexity" evidence="1">
    <location>
        <begin position="57"/>
        <end position="74"/>
    </location>
</feature>
<feature type="compositionally biased region" description="Low complexity" evidence="1">
    <location>
        <begin position="127"/>
        <end position="138"/>
    </location>
</feature>
<dbReference type="Gene3D" id="2.60.200.20">
    <property type="match status" value="1"/>
</dbReference>
<feature type="domain" description="FHA" evidence="2">
    <location>
        <begin position="227"/>
        <end position="293"/>
    </location>
</feature>
<dbReference type="PANTHER" id="PTHR23308">
    <property type="entry name" value="NUCLEAR INHIBITOR OF PROTEIN PHOSPHATASE-1"/>
    <property type="match status" value="1"/>
</dbReference>
<dbReference type="InterPro" id="IPR000253">
    <property type="entry name" value="FHA_dom"/>
</dbReference>
<comment type="caution">
    <text evidence="3">The sequence shown here is derived from an EMBL/GenBank/DDBJ whole genome shotgun (WGS) entry which is preliminary data.</text>
</comment>
<name>A0AAD9DHD0_9STRA</name>
<dbReference type="PROSITE" id="PS50006">
    <property type="entry name" value="FHA_DOMAIN"/>
    <property type="match status" value="1"/>
</dbReference>
<proteinExistence type="predicted"/>
<dbReference type="AlphaFoldDB" id="A0AAD9DHD0"/>
<feature type="compositionally biased region" description="Polar residues" evidence="1">
    <location>
        <begin position="1"/>
        <end position="20"/>
    </location>
</feature>
<sequence>MSFNNNTGRSRWGNNNSSTPAGRPPAINDDEAALAALLSEASARTDEQPQGGNKVPNSNNQHRQGQRQGNGNSSESYNQYRRSGDKRVVEDDEKDERGSGNGKRRRRRWNDRDDGEGGPDRWGAQSDADNVAADNGNDANEEPVENPNKIKANFGLSGALASDTQTGNARDGIALKFSEPPEARIPNTRWRLYVFRRKVSDAKATADSDKKDDDLLDVFHISRQSAYLFGRERKVADIPVDHGSLSKQHCVLQYRALPSKSSSIIGEPTKLQCKPYLMDLESTNGTFINGVRLDAARYYELRRGDVITLGASSREYVLLTEQSAKTGI</sequence>
<dbReference type="InterPro" id="IPR050923">
    <property type="entry name" value="Cell_Proc_Reg/RNA_Proc"/>
</dbReference>
<reference evidence="3" key="1">
    <citation type="submission" date="2023-06" db="EMBL/GenBank/DDBJ databases">
        <title>Survivors Of The Sea: Transcriptome response of Skeletonema marinoi to long-term dormancy.</title>
        <authorList>
            <person name="Pinder M.I.M."/>
            <person name="Kourtchenko O."/>
            <person name="Robertson E.K."/>
            <person name="Larsson T."/>
            <person name="Maumus F."/>
            <person name="Osuna-Cruz C.M."/>
            <person name="Vancaester E."/>
            <person name="Stenow R."/>
            <person name="Vandepoele K."/>
            <person name="Ploug H."/>
            <person name="Bruchert V."/>
            <person name="Godhe A."/>
            <person name="Topel M."/>
        </authorList>
    </citation>
    <scope>NUCLEOTIDE SEQUENCE</scope>
    <source>
        <strain evidence="3">R05AC</strain>
    </source>
</reference>
<protein>
    <submittedName>
        <fullName evidence="3">Smad nuclear-interacting protein 1</fullName>
    </submittedName>
</protein>
<dbReference type="Proteomes" id="UP001224775">
    <property type="component" value="Unassembled WGS sequence"/>
</dbReference>
<accession>A0AAD9DHD0</accession>
<keyword evidence="4" id="KW-1185">Reference proteome</keyword>
<evidence type="ECO:0000256" key="1">
    <source>
        <dbReference type="SAM" id="MobiDB-lite"/>
    </source>
</evidence>
<dbReference type="SMART" id="SM00240">
    <property type="entry name" value="FHA"/>
    <property type="match status" value="1"/>
</dbReference>
<organism evidence="3 4">
    <name type="scientific">Skeletonema marinoi</name>
    <dbReference type="NCBI Taxonomy" id="267567"/>
    <lineage>
        <taxon>Eukaryota</taxon>
        <taxon>Sar</taxon>
        <taxon>Stramenopiles</taxon>
        <taxon>Ochrophyta</taxon>
        <taxon>Bacillariophyta</taxon>
        <taxon>Coscinodiscophyceae</taxon>
        <taxon>Thalassiosirophycidae</taxon>
        <taxon>Thalassiosirales</taxon>
        <taxon>Skeletonemataceae</taxon>
        <taxon>Skeletonema</taxon>
        <taxon>Skeletonema marinoi-dohrnii complex</taxon>
    </lineage>
</organism>
<feature type="region of interest" description="Disordered" evidence="1">
    <location>
        <begin position="1"/>
        <end position="150"/>
    </location>
</feature>